<dbReference type="EMBL" id="JAEHFY010000004">
    <property type="protein sequence ID" value="MBK0382018.1"/>
    <property type="molecule type" value="Genomic_DNA"/>
</dbReference>
<evidence type="ECO:0000313" key="3">
    <source>
        <dbReference type="Proteomes" id="UP000660024"/>
    </source>
</evidence>
<keyword evidence="1" id="KW-0812">Transmembrane</keyword>
<keyword evidence="3" id="KW-1185">Reference proteome</keyword>
<gene>
    <name evidence="2" type="ORF">I5M32_03520</name>
</gene>
<evidence type="ECO:0000256" key="1">
    <source>
        <dbReference type="SAM" id="Phobius"/>
    </source>
</evidence>
<comment type="caution">
    <text evidence="2">The sequence shown here is derived from an EMBL/GenBank/DDBJ whole genome shotgun (WGS) entry which is preliminary data.</text>
</comment>
<name>A0ABS1BGN3_9SPHI</name>
<keyword evidence="1" id="KW-0472">Membrane</keyword>
<sequence length="410" mass="45712">MSLNFENNELDRLFKSKAKNEGGEPEFEEAAWADMERRLDKRKRKIAFYYLSAAALVFVVLGAGWFFAQNMGASSSTEKIYAVKKLGPNHNIKNDAIENKKIPSSEQKESLANENFNETVKAIGTKKSFARTNFLSSDNKRKEDQNLASADEKEKIFNPDLLVPENLDTVLPSRNRNETIAESIINQQDIIIKPVLKQEIALAANSKGLFKKSQPIIWSLGLSAGPEFNTAGNFQNSVGTLNTGINFSGRLDKLSLSIGANYGIKNYSASTSQYHNIKPQIAPLVKNINASCNILEVPLTLSYQLSKGKKSSFDLNAGISSYFMLKEKYVYQYTQASGYPERTININNQNQHYFKVLQLSGTYYLPLKNTMSVIGIEPYAKIPLAGVGVGAVELKSYGINLNFNYAFKKK</sequence>
<evidence type="ECO:0000313" key="2">
    <source>
        <dbReference type="EMBL" id="MBK0382018.1"/>
    </source>
</evidence>
<reference evidence="2 3" key="1">
    <citation type="submission" date="2020-12" db="EMBL/GenBank/DDBJ databases">
        <title>Bacterial novel species Pedobacter sp. SD-b isolated from soil.</title>
        <authorList>
            <person name="Jung H.-Y."/>
        </authorList>
    </citation>
    <scope>NUCLEOTIDE SEQUENCE [LARGE SCALE GENOMIC DNA]</scope>
    <source>
        <strain evidence="2 3">SD-b</strain>
    </source>
</reference>
<protein>
    <recommendedName>
        <fullName evidence="4">Outer membrane protein beta-barrel domain-containing protein</fullName>
    </recommendedName>
</protein>
<dbReference type="Proteomes" id="UP000660024">
    <property type="component" value="Unassembled WGS sequence"/>
</dbReference>
<evidence type="ECO:0008006" key="4">
    <source>
        <dbReference type="Google" id="ProtNLM"/>
    </source>
</evidence>
<dbReference type="RefSeq" id="WP_200584797.1">
    <property type="nucleotide sequence ID" value="NZ_JAEHFY010000004.1"/>
</dbReference>
<proteinExistence type="predicted"/>
<organism evidence="2 3">
    <name type="scientific">Pedobacter segetis</name>
    <dbReference type="NCBI Taxonomy" id="2793069"/>
    <lineage>
        <taxon>Bacteria</taxon>
        <taxon>Pseudomonadati</taxon>
        <taxon>Bacteroidota</taxon>
        <taxon>Sphingobacteriia</taxon>
        <taxon>Sphingobacteriales</taxon>
        <taxon>Sphingobacteriaceae</taxon>
        <taxon>Pedobacter</taxon>
    </lineage>
</organism>
<keyword evidence="1" id="KW-1133">Transmembrane helix</keyword>
<accession>A0ABS1BGN3</accession>
<feature type="transmembrane region" description="Helical" evidence="1">
    <location>
        <begin position="47"/>
        <end position="68"/>
    </location>
</feature>